<dbReference type="OrthoDB" id="690769at2759"/>
<dbReference type="InterPro" id="IPR002156">
    <property type="entry name" value="RNaseH_domain"/>
</dbReference>
<evidence type="ECO:0000256" key="1">
    <source>
        <dbReference type="SAM" id="MobiDB-lite"/>
    </source>
</evidence>
<dbReference type="GO" id="GO:0004523">
    <property type="term" value="F:RNA-DNA hybrid ribonuclease activity"/>
    <property type="evidence" value="ECO:0007669"/>
    <property type="project" value="InterPro"/>
</dbReference>
<evidence type="ECO:0000313" key="4">
    <source>
        <dbReference type="Proteomes" id="UP000652761"/>
    </source>
</evidence>
<feature type="domain" description="RNase H type-1" evidence="2">
    <location>
        <begin position="84"/>
        <end position="214"/>
    </location>
</feature>
<sequence length="262" mass="28214">MHVERKRGRRVGGCVAQAGRRARAGDWGRWRGSEGTGSRAQAGAGVIGRGAHVGRPGRGCRCGGRQVRQAQARTAAASIWLTPPRGRLKLNVDGAFNKQSGEAGGGGILRDHNGDMQWAFATPYHDLKTSLAAEALALRDGLRLCSKMDASEVQIETDSLNLVHIVTTQTPRPRDLSFILQEIVVAAAKVKAEIMYAPREGNKVADYLAEFAVSCACFTLLDRWADLPSNVMDSCHHDKAGHQPKSPESLLYSSPSPLSPHS</sequence>
<protein>
    <recommendedName>
        <fullName evidence="2">RNase H type-1 domain-containing protein</fullName>
    </recommendedName>
</protein>
<dbReference type="EMBL" id="NMUH01000047">
    <property type="protein sequence ID" value="MQL69783.1"/>
    <property type="molecule type" value="Genomic_DNA"/>
</dbReference>
<accession>A0A843TJX0</accession>
<dbReference type="PANTHER" id="PTHR47723:SF19">
    <property type="entry name" value="POLYNUCLEOTIDYL TRANSFERASE, RIBONUCLEASE H-LIKE SUPERFAMILY PROTEIN"/>
    <property type="match status" value="1"/>
</dbReference>
<organism evidence="3 4">
    <name type="scientific">Colocasia esculenta</name>
    <name type="common">Wild taro</name>
    <name type="synonym">Arum esculentum</name>
    <dbReference type="NCBI Taxonomy" id="4460"/>
    <lineage>
        <taxon>Eukaryota</taxon>
        <taxon>Viridiplantae</taxon>
        <taxon>Streptophyta</taxon>
        <taxon>Embryophyta</taxon>
        <taxon>Tracheophyta</taxon>
        <taxon>Spermatophyta</taxon>
        <taxon>Magnoliopsida</taxon>
        <taxon>Liliopsida</taxon>
        <taxon>Araceae</taxon>
        <taxon>Aroideae</taxon>
        <taxon>Colocasieae</taxon>
        <taxon>Colocasia</taxon>
    </lineage>
</organism>
<dbReference type="InterPro" id="IPR053151">
    <property type="entry name" value="RNase_H-like"/>
</dbReference>
<evidence type="ECO:0000313" key="3">
    <source>
        <dbReference type="EMBL" id="MQL69783.1"/>
    </source>
</evidence>
<dbReference type="PANTHER" id="PTHR47723">
    <property type="entry name" value="OS05G0353850 PROTEIN"/>
    <property type="match status" value="1"/>
</dbReference>
<comment type="caution">
    <text evidence="3">The sequence shown here is derived from an EMBL/GenBank/DDBJ whole genome shotgun (WGS) entry which is preliminary data.</text>
</comment>
<dbReference type="GO" id="GO:0003676">
    <property type="term" value="F:nucleic acid binding"/>
    <property type="evidence" value="ECO:0007669"/>
    <property type="project" value="InterPro"/>
</dbReference>
<feature type="compositionally biased region" description="Low complexity" evidence="1">
    <location>
        <begin position="244"/>
        <end position="262"/>
    </location>
</feature>
<dbReference type="Pfam" id="PF13456">
    <property type="entry name" value="RVT_3"/>
    <property type="match status" value="1"/>
</dbReference>
<gene>
    <name evidence="3" type="ORF">Taro_002073</name>
</gene>
<evidence type="ECO:0000259" key="2">
    <source>
        <dbReference type="PROSITE" id="PS50879"/>
    </source>
</evidence>
<dbReference type="Proteomes" id="UP000652761">
    <property type="component" value="Unassembled WGS sequence"/>
</dbReference>
<dbReference type="CDD" id="cd06222">
    <property type="entry name" value="RNase_H_like"/>
    <property type="match status" value="1"/>
</dbReference>
<dbReference type="AlphaFoldDB" id="A0A843TJX0"/>
<dbReference type="PROSITE" id="PS50879">
    <property type="entry name" value="RNASE_H_1"/>
    <property type="match status" value="1"/>
</dbReference>
<feature type="region of interest" description="Disordered" evidence="1">
    <location>
        <begin position="235"/>
        <end position="262"/>
    </location>
</feature>
<dbReference type="InterPro" id="IPR012337">
    <property type="entry name" value="RNaseH-like_sf"/>
</dbReference>
<reference evidence="3" key="1">
    <citation type="submission" date="2017-07" db="EMBL/GenBank/DDBJ databases">
        <title>Taro Niue Genome Assembly and Annotation.</title>
        <authorList>
            <person name="Atibalentja N."/>
            <person name="Keating K."/>
            <person name="Fields C.J."/>
        </authorList>
    </citation>
    <scope>NUCLEOTIDE SEQUENCE</scope>
    <source>
        <strain evidence="3">Niue_2</strain>
        <tissue evidence="3">Leaf</tissue>
    </source>
</reference>
<name>A0A843TJX0_COLES</name>
<dbReference type="InterPro" id="IPR044730">
    <property type="entry name" value="RNase_H-like_dom_plant"/>
</dbReference>
<dbReference type="InterPro" id="IPR036397">
    <property type="entry name" value="RNaseH_sf"/>
</dbReference>
<dbReference type="Gene3D" id="3.30.420.10">
    <property type="entry name" value="Ribonuclease H-like superfamily/Ribonuclease H"/>
    <property type="match status" value="1"/>
</dbReference>
<proteinExistence type="predicted"/>
<keyword evidence="4" id="KW-1185">Reference proteome</keyword>
<dbReference type="SUPFAM" id="SSF53098">
    <property type="entry name" value="Ribonuclease H-like"/>
    <property type="match status" value="1"/>
</dbReference>